<feature type="non-terminal residue" evidence="2">
    <location>
        <position position="1"/>
    </location>
</feature>
<evidence type="ECO:0000256" key="1">
    <source>
        <dbReference type="SAM" id="Coils"/>
    </source>
</evidence>
<dbReference type="RefSeq" id="WP_208738316.1">
    <property type="nucleotide sequence ID" value="NZ_QMIF01000126.1"/>
</dbReference>
<dbReference type="AlphaFoldDB" id="A0A6P1ZBL3"/>
<dbReference type="Proteomes" id="UP000434052">
    <property type="component" value="Unassembled WGS sequence"/>
</dbReference>
<evidence type="ECO:0000313" key="2">
    <source>
        <dbReference type="EMBL" id="TVM28289.1"/>
    </source>
</evidence>
<accession>A0A6P1ZBL3</accession>
<proteinExistence type="predicted"/>
<reference evidence="2 3" key="1">
    <citation type="submission" date="2018-06" db="EMBL/GenBank/DDBJ databases">
        <title>Complete genome of Desulfovibrio marinus P48SEP.</title>
        <authorList>
            <person name="Crispim J.S."/>
            <person name="Vidigal P.M.P."/>
            <person name="Silva L.C.F."/>
            <person name="Araujo L.C."/>
            <person name="Laguardia C.N."/>
            <person name="Dias R.S."/>
            <person name="Sousa M.P."/>
            <person name="Paula S.O."/>
            <person name="Silva C."/>
        </authorList>
    </citation>
    <scope>NUCLEOTIDE SEQUENCE [LARGE SCALE GENOMIC DNA]</scope>
    <source>
        <strain evidence="2 3">P48SEP</strain>
    </source>
</reference>
<dbReference type="GO" id="GO:0032259">
    <property type="term" value="P:methylation"/>
    <property type="evidence" value="ECO:0007669"/>
    <property type="project" value="UniProtKB-KW"/>
</dbReference>
<sequence length="118" mass="13286">YLLIGCEEVQGIENVAPHFQLEGFIDRSLVEQLEYELGSSRSQHQEAVGAYEDFNEELRSSNAEILSMNEELQSSYEELETGKEELKALNEDLSISTVELQGKIDELALSQTFLGDLL</sequence>
<dbReference type="EMBL" id="QMIF01000126">
    <property type="protein sequence ID" value="TVM28289.1"/>
    <property type="molecule type" value="Genomic_DNA"/>
</dbReference>
<feature type="coiled-coil region" evidence="1">
    <location>
        <begin position="51"/>
        <end position="96"/>
    </location>
</feature>
<evidence type="ECO:0000313" key="3">
    <source>
        <dbReference type="Proteomes" id="UP000434052"/>
    </source>
</evidence>
<dbReference type="GO" id="GO:0008168">
    <property type="term" value="F:methyltransferase activity"/>
    <property type="evidence" value="ECO:0007669"/>
    <property type="project" value="UniProtKB-KW"/>
</dbReference>
<gene>
    <name evidence="2" type="ORF">DQK91_22350</name>
</gene>
<name>A0A6P1ZBL3_9BACT</name>
<keyword evidence="2" id="KW-0489">Methyltransferase</keyword>
<organism evidence="2 3">
    <name type="scientific">Oceanidesulfovibrio marinus</name>
    <dbReference type="NCBI Taxonomy" id="370038"/>
    <lineage>
        <taxon>Bacteria</taxon>
        <taxon>Pseudomonadati</taxon>
        <taxon>Thermodesulfobacteriota</taxon>
        <taxon>Desulfovibrionia</taxon>
        <taxon>Desulfovibrionales</taxon>
        <taxon>Desulfovibrionaceae</taxon>
        <taxon>Oceanidesulfovibrio</taxon>
    </lineage>
</organism>
<protein>
    <submittedName>
        <fullName evidence="2">SAM-dependent methyltransferase</fullName>
    </submittedName>
</protein>
<comment type="caution">
    <text evidence="2">The sequence shown here is derived from an EMBL/GenBank/DDBJ whole genome shotgun (WGS) entry which is preliminary data.</text>
</comment>
<keyword evidence="2" id="KW-0808">Transferase</keyword>
<keyword evidence="1" id="KW-0175">Coiled coil</keyword>